<dbReference type="Proteomes" id="UP000186601">
    <property type="component" value="Unassembled WGS sequence"/>
</dbReference>
<reference evidence="2 3" key="1">
    <citation type="submission" date="2018-02" db="EMBL/GenBank/DDBJ databases">
        <title>Genome sequence of the basidiomycete white-rot fungus Phlebia centrifuga.</title>
        <authorList>
            <person name="Granchi Z."/>
            <person name="Peng M."/>
            <person name="de Vries R.P."/>
            <person name="Hilden K."/>
            <person name="Makela M.R."/>
            <person name="Grigoriev I."/>
            <person name="Riley R."/>
        </authorList>
    </citation>
    <scope>NUCLEOTIDE SEQUENCE [LARGE SCALE GENOMIC DNA]</scope>
    <source>
        <strain evidence="2 3">FBCC195</strain>
    </source>
</reference>
<dbReference type="PANTHER" id="PTHR12658">
    <property type="entry name" value="BETA-TUBULIN COFACTOR D"/>
    <property type="match status" value="1"/>
</dbReference>
<dbReference type="STRING" id="98765.A0A2R6NQF7"/>
<dbReference type="PANTHER" id="PTHR12658:SF0">
    <property type="entry name" value="TUBULIN-SPECIFIC CHAPERONE D"/>
    <property type="match status" value="1"/>
</dbReference>
<accession>A0A2R6NQF7</accession>
<evidence type="ECO:0000313" key="3">
    <source>
        <dbReference type="Proteomes" id="UP000186601"/>
    </source>
</evidence>
<comment type="caution">
    <text evidence="2">The sequence shown here is derived from an EMBL/GenBank/DDBJ whole genome shotgun (WGS) entry which is preliminary data.</text>
</comment>
<keyword evidence="3" id="KW-1185">Reference proteome</keyword>
<dbReference type="AlphaFoldDB" id="A0A2R6NQF7"/>
<sequence length="181" mass="19937">MLAGLEDYTTDERGDVGSWIRIVCVKGLASFAEILITDAAAMPHFAEYLPASRYHDAVAGILKQGVERLDNVRQQAGEQLLRLLVLPSPAVPQSEAWLIEGDHLMKELFLRRVLAVDLLTQAKRNLASNNVVIPVLQTFNVLLEGDAFEDLGDDPGGLKSTRISKGELHSIHEDLPPGFRE</sequence>
<feature type="domain" description="Tubulin-folding cofactor D C-terminal" evidence="1">
    <location>
        <begin position="55"/>
        <end position="95"/>
    </location>
</feature>
<name>A0A2R6NQF7_9APHY</name>
<dbReference type="InterPro" id="IPR033162">
    <property type="entry name" value="TBCD"/>
</dbReference>
<protein>
    <recommendedName>
        <fullName evidence="1">Tubulin-folding cofactor D C-terminal domain-containing protein</fullName>
    </recommendedName>
</protein>
<dbReference type="InterPro" id="IPR022577">
    <property type="entry name" value="TBCD_C"/>
</dbReference>
<evidence type="ECO:0000313" key="2">
    <source>
        <dbReference type="EMBL" id="PSR74806.1"/>
    </source>
</evidence>
<dbReference type="GO" id="GO:0007023">
    <property type="term" value="P:post-chaperonin tubulin folding pathway"/>
    <property type="evidence" value="ECO:0007669"/>
    <property type="project" value="InterPro"/>
</dbReference>
<dbReference type="GO" id="GO:0000226">
    <property type="term" value="P:microtubule cytoskeleton organization"/>
    <property type="evidence" value="ECO:0007669"/>
    <property type="project" value="TreeGrafter"/>
</dbReference>
<organism evidence="2 3">
    <name type="scientific">Hermanssonia centrifuga</name>
    <dbReference type="NCBI Taxonomy" id="98765"/>
    <lineage>
        <taxon>Eukaryota</taxon>
        <taxon>Fungi</taxon>
        <taxon>Dikarya</taxon>
        <taxon>Basidiomycota</taxon>
        <taxon>Agaricomycotina</taxon>
        <taxon>Agaricomycetes</taxon>
        <taxon>Polyporales</taxon>
        <taxon>Meruliaceae</taxon>
        <taxon>Hermanssonia</taxon>
    </lineage>
</organism>
<dbReference type="GO" id="GO:0048487">
    <property type="term" value="F:beta-tubulin binding"/>
    <property type="evidence" value="ECO:0007669"/>
    <property type="project" value="InterPro"/>
</dbReference>
<dbReference type="GO" id="GO:0007021">
    <property type="term" value="P:tubulin complex assembly"/>
    <property type="evidence" value="ECO:0007669"/>
    <property type="project" value="InterPro"/>
</dbReference>
<gene>
    <name evidence="2" type="ORF">PHLCEN_2v9520</name>
</gene>
<dbReference type="OrthoDB" id="1735853at2759"/>
<feature type="domain" description="Tubulin-folding cofactor D C-terminal" evidence="1">
    <location>
        <begin position="114"/>
        <end position="154"/>
    </location>
</feature>
<dbReference type="EMBL" id="MLYV02000956">
    <property type="protein sequence ID" value="PSR74806.1"/>
    <property type="molecule type" value="Genomic_DNA"/>
</dbReference>
<dbReference type="GO" id="GO:0005096">
    <property type="term" value="F:GTPase activator activity"/>
    <property type="evidence" value="ECO:0007669"/>
    <property type="project" value="InterPro"/>
</dbReference>
<proteinExistence type="predicted"/>
<evidence type="ECO:0000259" key="1">
    <source>
        <dbReference type="Pfam" id="PF12612"/>
    </source>
</evidence>
<dbReference type="Pfam" id="PF12612">
    <property type="entry name" value="TFCD_C"/>
    <property type="match status" value="2"/>
</dbReference>